<keyword evidence="2" id="KW-1185">Reference proteome</keyword>
<reference evidence="1 2" key="1">
    <citation type="journal article" date="2014" name="Mol. Plant">
        <title>Chromosome Scale Genome Assembly and Transcriptome Profiling of Nannochloropsis gaditana in Nitrogen Depletion.</title>
        <authorList>
            <person name="Corteggiani Carpinelli E."/>
            <person name="Telatin A."/>
            <person name="Vitulo N."/>
            <person name="Forcato C."/>
            <person name="D'Angelo M."/>
            <person name="Schiavon R."/>
            <person name="Vezzi A."/>
            <person name="Giacometti G.M."/>
            <person name="Morosinotto T."/>
            <person name="Valle G."/>
        </authorList>
    </citation>
    <scope>NUCLEOTIDE SEQUENCE [LARGE SCALE GENOMIC DNA]</scope>
    <source>
        <strain evidence="1 2">B-31</strain>
    </source>
</reference>
<accession>W7TP77</accession>
<name>W7TP77_9STRA</name>
<dbReference type="EMBL" id="AZIL01002249">
    <property type="protein sequence ID" value="EWM22211.1"/>
    <property type="molecule type" value="Genomic_DNA"/>
</dbReference>
<dbReference type="Proteomes" id="UP000019335">
    <property type="component" value="Unassembled WGS sequence"/>
</dbReference>
<evidence type="ECO:0000313" key="2">
    <source>
        <dbReference type="Proteomes" id="UP000019335"/>
    </source>
</evidence>
<comment type="caution">
    <text evidence="1">The sequence shown here is derived from an EMBL/GenBank/DDBJ whole genome shotgun (WGS) entry which is preliminary data.</text>
</comment>
<sequence>PPSLPLSFPPSLLPSLPTRPARLRAPFHPARALHLRLYCLLDGRSRAQPLCLPDLHGLLPFGSHLRRCSGLGRERPLPGRAHGHRPRPPCHHRLLALLRGLHQREELAHGGAMVSLHVLHQVELQRLCRQSVQGDDLRLPGSGGQRLHEHGGAGLGPLFHGRIWPVAMRACLGGDHPHLCRPGVRGLAGDESKILEDDPALQPSHAHHLVCGGSAFCVTDSHGREIKSSRVALGLQDMPYSASYIAIYSCEAFR</sequence>
<feature type="non-terminal residue" evidence="1">
    <location>
        <position position="1"/>
    </location>
</feature>
<organism evidence="1 2">
    <name type="scientific">Nannochloropsis gaditana</name>
    <dbReference type="NCBI Taxonomy" id="72520"/>
    <lineage>
        <taxon>Eukaryota</taxon>
        <taxon>Sar</taxon>
        <taxon>Stramenopiles</taxon>
        <taxon>Ochrophyta</taxon>
        <taxon>Eustigmatophyceae</taxon>
        <taxon>Eustigmatales</taxon>
        <taxon>Monodopsidaceae</taxon>
        <taxon>Nannochloropsis</taxon>
    </lineage>
</organism>
<protein>
    <submittedName>
        <fullName evidence="1">Uncharacterized protein</fullName>
    </submittedName>
</protein>
<proteinExistence type="predicted"/>
<gene>
    <name evidence="1" type="ORF">Naga_100337g1</name>
</gene>
<evidence type="ECO:0000313" key="1">
    <source>
        <dbReference type="EMBL" id="EWM22211.1"/>
    </source>
</evidence>
<dbReference type="AlphaFoldDB" id="W7TP77"/>